<dbReference type="InterPro" id="IPR007110">
    <property type="entry name" value="Ig-like_dom"/>
</dbReference>
<gene>
    <name evidence="4" type="primary">LOC112681585</name>
</gene>
<dbReference type="Gene3D" id="2.10.50.10">
    <property type="entry name" value="Tumor Necrosis Factor Receptor, subunit A, domain 2"/>
    <property type="match status" value="1"/>
</dbReference>
<dbReference type="PROSITE" id="PS50835">
    <property type="entry name" value="IG_LIKE"/>
    <property type="match status" value="1"/>
</dbReference>
<dbReference type="SUPFAM" id="SSF48726">
    <property type="entry name" value="Immunoglobulin"/>
    <property type="match status" value="1"/>
</dbReference>
<protein>
    <submittedName>
        <fullName evidence="4">Uncharacterized protein LOC112681585</fullName>
    </submittedName>
</protein>
<dbReference type="InterPro" id="IPR013783">
    <property type="entry name" value="Ig-like_fold"/>
</dbReference>
<keyword evidence="1" id="KW-0472">Membrane</keyword>
<organism evidence="3 4">
    <name type="scientific">Sipha flava</name>
    <name type="common">yellow sugarcane aphid</name>
    <dbReference type="NCBI Taxonomy" id="143950"/>
    <lineage>
        <taxon>Eukaryota</taxon>
        <taxon>Metazoa</taxon>
        <taxon>Ecdysozoa</taxon>
        <taxon>Arthropoda</taxon>
        <taxon>Hexapoda</taxon>
        <taxon>Insecta</taxon>
        <taxon>Pterygota</taxon>
        <taxon>Neoptera</taxon>
        <taxon>Paraneoptera</taxon>
        <taxon>Hemiptera</taxon>
        <taxon>Sternorrhyncha</taxon>
        <taxon>Aphidomorpha</taxon>
        <taxon>Aphidoidea</taxon>
        <taxon>Aphididae</taxon>
        <taxon>Sipha</taxon>
    </lineage>
</organism>
<feature type="transmembrane region" description="Helical" evidence="1">
    <location>
        <begin position="326"/>
        <end position="350"/>
    </location>
</feature>
<dbReference type="InterPro" id="IPR036179">
    <property type="entry name" value="Ig-like_dom_sf"/>
</dbReference>
<keyword evidence="1" id="KW-1133">Transmembrane helix</keyword>
<dbReference type="InterPro" id="IPR011641">
    <property type="entry name" value="Tyr-kin_ephrin_A/B_rcpt-like"/>
</dbReference>
<dbReference type="GeneID" id="112681585"/>
<accession>A0A8B8FBA9</accession>
<name>A0A8B8FBA9_9HEMI</name>
<keyword evidence="1" id="KW-0812">Transmembrane</keyword>
<evidence type="ECO:0000259" key="2">
    <source>
        <dbReference type="PROSITE" id="PS50835"/>
    </source>
</evidence>
<keyword evidence="3" id="KW-1185">Reference proteome</keyword>
<dbReference type="Pfam" id="PF07699">
    <property type="entry name" value="Ephrin_rec_like"/>
    <property type="match status" value="1"/>
</dbReference>
<dbReference type="Gene3D" id="2.60.40.10">
    <property type="entry name" value="Immunoglobulins"/>
    <property type="match status" value="1"/>
</dbReference>
<dbReference type="Proteomes" id="UP000694846">
    <property type="component" value="Unplaced"/>
</dbReference>
<dbReference type="OrthoDB" id="439917at2759"/>
<dbReference type="RefSeq" id="XP_025407615.1">
    <property type="nucleotide sequence ID" value="XM_025551830.1"/>
</dbReference>
<sequence>MFDNASKRQDHFTIHYELLGSDVKLRCLTNGTDVKAYKWDFETGKHKTNSTIIGNNTINLSILGLEPADSKNYTCTPETDDAKNAKTNNSYRHYVIAVSNPVYEIRGTAVYKTSSSSVCTRENVEPVRKQLPNFVRAELCPEGSTRYACNIVIEPPKCAEDQCFSTGTISPRWVMKEYRGAKTLEIKLLVTFNEKAGFLNRIRTSRRGRNALCYQQALARILKVLAANLNKTLTVEIVSKFSLIDTHFESDRGRTKVKTFVACAPGFGIREVFCGACPPHHYSANVSADCLKCPKGFHQPVAGSNKCLKCPHPFASGCYMREVPSYIFYVTILVIFLVFGVFVASCLCCCREENEKNIRIIPRNIRRKFKRSKGYDLM</sequence>
<evidence type="ECO:0000256" key="1">
    <source>
        <dbReference type="SAM" id="Phobius"/>
    </source>
</evidence>
<reference evidence="4" key="1">
    <citation type="submission" date="2025-08" db="UniProtKB">
        <authorList>
            <consortium name="RefSeq"/>
        </authorList>
    </citation>
    <scope>IDENTIFICATION</scope>
    <source>
        <tissue evidence="4">Whole body</tissue>
    </source>
</reference>
<proteinExistence type="predicted"/>
<evidence type="ECO:0000313" key="3">
    <source>
        <dbReference type="Proteomes" id="UP000694846"/>
    </source>
</evidence>
<evidence type="ECO:0000313" key="4">
    <source>
        <dbReference type="RefSeq" id="XP_025407615.1"/>
    </source>
</evidence>
<feature type="domain" description="Ig-like" evidence="2">
    <location>
        <begin position="20"/>
        <end position="92"/>
    </location>
</feature>
<dbReference type="AlphaFoldDB" id="A0A8B8FBA9"/>